<dbReference type="PANTHER" id="PTHR33442:SF5">
    <property type="entry name" value="BIFUNCTIONAL TRANS-3-HYDROXY-L-PROLINE DEHYDRATASE_2-EPIMERASE"/>
    <property type="match status" value="1"/>
</dbReference>
<sequence>MRWRNYYQVVNCHAEDEVGKVLTGGVVDVPGETMFDKREYLRLHRDDIRRLCLSEPRGSVIDSINIVLPSTHPETGVGFVTAGAADYPAMSGSNLMCVATVLLETGMVPMQEPETRFVLEAPAGAVQVICQCSGGKVTRVSFVNQPAFVFYEQHEVHVPGYGALPVDISYGGETFVQIDAEMLGLRLEADEAKELSKLGELIKRAASGQLQAIHPMNTALTGITQAQFMGPLTRTERGIRSRNAVIVSPGRLDRSPGGTATSARLALLHRRKQIAPGEILIHESIIGTCFEGVIERQTQEGPYPAVITRIAGQAWITGMQQVCLDVTDPLASGYTLSDTWPALY</sequence>
<dbReference type="RefSeq" id="WP_077021101.1">
    <property type="nucleotide sequence ID" value="NZ_CADETK010000030.1"/>
</dbReference>
<name>A0A1V2W3G4_9BURK</name>
<dbReference type="Proteomes" id="UP000188543">
    <property type="component" value="Unassembled WGS sequence"/>
</dbReference>
<dbReference type="Gene3D" id="3.10.310.10">
    <property type="entry name" value="Diaminopimelate Epimerase, Chain A, domain 1"/>
    <property type="match status" value="2"/>
</dbReference>
<proteinExistence type="inferred from homology"/>
<evidence type="ECO:0000313" key="3">
    <source>
        <dbReference type="Proteomes" id="UP000188543"/>
    </source>
</evidence>
<evidence type="ECO:0008006" key="4">
    <source>
        <dbReference type="Google" id="ProtNLM"/>
    </source>
</evidence>
<dbReference type="OrthoDB" id="181267at2"/>
<protein>
    <recommendedName>
        <fullName evidence="4">Proline racemase</fullName>
    </recommendedName>
</protein>
<gene>
    <name evidence="2" type="ORF">A8E72_19375</name>
</gene>
<evidence type="ECO:0000313" key="2">
    <source>
        <dbReference type="EMBL" id="ONU83961.1"/>
    </source>
</evidence>
<accession>A0A1V2W3G4</accession>
<dbReference type="GO" id="GO:0047580">
    <property type="term" value="F:4-hydroxyproline epimerase activity"/>
    <property type="evidence" value="ECO:0007669"/>
    <property type="project" value="TreeGrafter"/>
</dbReference>
<comment type="caution">
    <text evidence="2">The sequence shown here is derived from an EMBL/GenBank/DDBJ whole genome shotgun (WGS) entry which is preliminary data.</text>
</comment>
<dbReference type="PANTHER" id="PTHR33442">
    <property type="entry name" value="TRANS-3-HYDROXY-L-PROLINE DEHYDRATASE"/>
    <property type="match status" value="1"/>
</dbReference>
<dbReference type="EMBL" id="MUTJ01000057">
    <property type="protein sequence ID" value="ONU83961.1"/>
    <property type="molecule type" value="Genomic_DNA"/>
</dbReference>
<dbReference type="SUPFAM" id="SSF54506">
    <property type="entry name" value="Diaminopimelate epimerase-like"/>
    <property type="match status" value="1"/>
</dbReference>
<dbReference type="AlphaFoldDB" id="A0A1V2W3G4"/>
<organism evidence="2 3">
    <name type="scientific">Burkholderia cenocepacia</name>
    <dbReference type="NCBI Taxonomy" id="95486"/>
    <lineage>
        <taxon>Bacteria</taxon>
        <taxon>Pseudomonadati</taxon>
        <taxon>Pseudomonadota</taxon>
        <taxon>Betaproteobacteria</taxon>
        <taxon>Burkholderiales</taxon>
        <taxon>Burkholderiaceae</taxon>
        <taxon>Burkholderia</taxon>
        <taxon>Burkholderia cepacia complex</taxon>
    </lineage>
</organism>
<evidence type="ECO:0000256" key="1">
    <source>
        <dbReference type="ARBA" id="ARBA00007529"/>
    </source>
</evidence>
<dbReference type="InterPro" id="IPR008794">
    <property type="entry name" value="Pro_racemase_fam"/>
</dbReference>
<dbReference type="PIRSF" id="PIRSF029792">
    <property type="entry name" value="Pro_racemase"/>
    <property type="match status" value="1"/>
</dbReference>
<comment type="similarity">
    <text evidence="1">Belongs to the proline racemase family.</text>
</comment>
<dbReference type="SFLD" id="SFLDS00028">
    <property type="entry name" value="Proline_Racemase"/>
    <property type="match status" value="1"/>
</dbReference>
<reference evidence="2 3" key="1">
    <citation type="submission" date="2016-08" db="EMBL/GenBank/DDBJ databases">
        <authorList>
            <person name="Seilhamer J.J."/>
        </authorList>
    </citation>
    <scope>NUCLEOTIDE SEQUENCE [LARGE SCALE GENOMIC DNA]</scope>
    <source>
        <strain evidence="2 3">VC14762</strain>
    </source>
</reference>
<dbReference type="Pfam" id="PF05544">
    <property type="entry name" value="Pro_racemase"/>
    <property type="match status" value="1"/>
</dbReference>